<dbReference type="EMBL" id="MK458399">
    <property type="protein sequence ID" value="QEE82758.1"/>
    <property type="molecule type" value="mRNA"/>
</dbReference>
<comment type="subcellular location">
    <subcellularLocation>
        <location evidence="9">Cell membrane</location>
        <topology evidence="9">Multi-pass membrane protein</topology>
    </subcellularLocation>
    <subcellularLocation>
        <location evidence="1">Membrane</location>
        <topology evidence="1">Multi-pass membrane protein</topology>
    </subcellularLocation>
</comment>
<evidence type="ECO:0000256" key="4">
    <source>
        <dbReference type="ARBA" id="ARBA00022725"/>
    </source>
</evidence>
<evidence type="ECO:0000256" key="2">
    <source>
        <dbReference type="ARBA" id="ARBA00022606"/>
    </source>
</evidence>
<keyword evidence="4 9" id="KW-0552">Olfaction</keyword>
<evidence type="ECO:0000256" key="8">
    <source>
        <dbReference type="ARBA" id="ARBA00023224"/>
    </source>
</evidence>
<evidence type="ECO:0000256" key="9">
    <source>
        <dbReference type="RuleBase" id="RU351113"/>
    </source>
</evidence>
<comment type="similarity">
    <text evidence="9">Belongs to the insect chemoreceptor superfamily. Heteromeric odorant receptor channel (TC 1.A.69) family.</text>
</comment>
<gene>
    <name evidence="10" type="primary">OR40</name>
</gene>
<organism evidence="10">
    <name type="scientific">Conogethes pinicolalis</name>
    <dbReference type="NCBI Taxonomy" id="1178461"/>
    <lineage>
        <taxon>Eukaryota</taxon>
        <taxon>Metazoa</taxon>
        <taxon>Ecdysozoa</taxon>
        <taxon>Arthropoda</taxon>
        <taxon>Hexapoda</taxon>
        <taxon>Insecta</taxon>
        <taxon>Pterygota</taxon>
        <taxon>Neoptera</taxon>
        <taxon>Endopterygota</taxon>
        <taxon>Lepidoptera</taxon>
        <taxon>Glossata</taxon>
        <taxon>Ditrysia</taxon>
        <taxon>Pyraloidea</taxon>
        <taxon>Crambidae</taxon>
        <taxon>Spilomelinae</taxon>
        <taxon>Conogethes</taxon>
    </lineage>
</organism>
<dbReference type="InterPro" id="IPR004117">
    <property type="entry name" value="7tm6_olfct_rcpt"/>
</dbReference>
<keyword evidence="5 9" id="KW-1133">Transmembrane helix</keyword>
<proteinExistence type="evidence at transcript level"/>
<keyword evidence="3 9" id="KW-0812">Transmembrane</keyword>
<sequence length="416" mass="48047">MYGFEIYEEEFIKPLFMSLDILKRSNVMFCGPEVSFTKKYWRFFYMVPLVVLHYISLSAYILKLFTEGVDPFEKADMLPLWLATVEYWINIVILMINQDKIRDLIVHMGSIWRITGLNEKQMKIKTGALKRLYYAGIAVNKVGLAMSWQYLLSPLCETVIRRLFLKQEAELQLPFDCVYPFETKDWPIYLAVYAFQVYCIFHIIYVYQGVGWLLVVLTTHMHVQFLLLQEDLVQVKPEIKGRAIKTLSEDADEITQYVDGADVRIDDFVRRHQDLISLAEKLDSSCNKFTFTIMLFATLVICFFAVAAKASKGAAYALNNYGVVVVKLMSMLIQCYCCQLLSSSSSGIAMAAAKNLWYKGDLRYQTNIRFIMMRSLKPCSLTLLGLTPIDLGTFNKVLKTTWSYFSLASQMYDARD</sequence>
<feature type="transmembrane region" description="Helical" evidence="9">
    <location>
        <begin position="188"/>
        <end position="217"/>
    </location>
</feature>
<dbReference type="GO" id="GO:0005549">
    <property type="term" value="F:odorant binding"/>
    <property type="evidence" value="ECO:0007669"/>
    <property type="project" value="InterPro"/>
</dbReference>
<keyword evidence="6 9" id="KW-0472">Membrane</keyword>
<dbReference type="AlphaFoldDB" id="A0A5B9GDD1"/>
<evidence type="ECO:0000256" key="1">
    <source>
        <dbReference type="ARBA" id="ARBA00004141"/>
    </source>
</evidence>
<evidence type="ECO:0000313" key="10">
    <source>
        <dbReference type="EMBL" id="QEE82758.1"/>
    </source>
</evidence>
<comment type="caution">
    <text evidence="9">Lacks conserved residue(s) required for the propagation of feature annotation.</text>
</comment>
<keyword evidence="7 9" id="KW-0675">Receptor</keyword>
<keyword evidence="2 9" id="KW-0716">Sensory transduction</keyword>
<dbReference type="GO" id="GO:0007165">
    <property type="term" value="P:signal transduction"/>
    <property type="evidence" value="ECO:0007669"/>
    <property type="project" value="UniProtKB-KW"/>
</dbReference>
<reference evidence="10" key="1">
    <citation type="submission" date="2019-01" db="EMBL/GenBank/DDBJ databases">
        <title>Antennal transcriptome and differential expression of olfactory genes in the Conogethes pinicolalis (Lepidoptera: Crambidae).</title>
        <authorList>
            <person name="Jing D."/>
            <person name="Zhang T."/>
            <person name="Wang Z."/>
            <person name="He K."/>
            <person name="Bai S."/>
        </authorList>
    </citation>
    <scope>NUCLEOTIDE SEQUENCE</scope>
</reference>
<dbReference type="Pfam" id="PF02949">
    <property type="entry name" value="7tm_6"/>
    <property type="match status" value="1"/>
</dbReference>
<evidence type="ECO:0000256" key="3">
    <source>
        <dbReference type="ARBA" id="ARBA00022692"/>
    </source>
</evidence>
<dbReference type="GO" id="GO:0004984">
    <property type="term" value="F:olfactory receptor activity"/>
    <property type="evidence" value="ECO:0007669"/>
    <property type="project" value="InterPro"/>
</dbReference>
<dbReference type="PANTHER" id="PTHR21137:SF42">
    <property type="entry name" value="ODORANT RECEPTOR 83A"/>
    <property type="match status" value="1"/>
</dbReference>
<feature type="transmembrane region" description="Helical" evidence="9">
    <location>
        <begin position="78"/>
        <end position="96"/>
    </location>
</feature>
<feature type="transmembrane region" description="Helical" evidence="9">
    <location>
        <begin position="132"/>
        <end position="151"/>
    </location>
</feature>
<name>A0A5B9GDD1_9NEOP</name>
<accession>A0A5B9GDD1</accession>
<protein>
    <recommendedName>
        <fullName evidence="9">Odorant receptor</fullName>
    </recommendedName>
</protein>
<evidence type="ECO:0000256" key="5">
    <source>
        <dbReference type="ARBA" id="ARBA00022989"/>
    </source>
</evidence>
<feature type="transmembrane region" description="Helical" evidence="9">
    <location>
        <begin position="289"/>
        <end position="308"/>
    </location>
</feature>
<feature type="transmembrane region" description="Helical" evidence="9">
    <location>
        <begin position="43"/>
        <end position="66"/>
    </location>
</feature>
<evidence type="ECO:0000256" key="7">
    <source>
        <dbReference type="ARBA" id="ARBA00023170"/>
    </source>
</evidence>
<keyword evidence="8 9" id="KW-0807">Transducer</keyword>
<dbReference type="GO" id="GO:0005886">
    <property type="term" value="C:plasma membrane"/>
    <property type="evidence" value="ECO:0007669"/>
    <property type="project" value="UniProtKB-SubCell"/>
</dbReference>
<evidence type="ECO:0000256" key="6">
    <source>
        <dbReference type="ARBA" id="ARBA00023136"/>
    </source>
</evidence>
<dbReference type="PANTHER" id="PTHR21137">
    <property type="entry name" value="ODORANT RECEPTOR"/>
    <property type="match status" value="1"/>
</dbReference>